<dbReference type="CDD" id="cd00431">
    <property type="entry name" value="cysteine_hydrolases"/>
    <property type="match status" value="1"/>
</dbReference>
<dbReference type="OrthoDB" id="9796485at2"/>
<dbReference type="Pfam" id="PF00857">
    <property type="entry name" value="Isochorismatase"/>
    <property type="match status" value="1"/>
</dbReference>
<dbReference type="EMBL" id="UGSZ01000001">
    <property type="protein sequence ID" value="SUB56304.1"/>
    <property type="molecule type" value="Genomic_DNA"/>
</dbReference>
<dbReference type="InterPro" id="IPR000868">
    <property type="entry name" value="Isochorismatase-like_dom"/>
</dbReference>
<evidence type="ECO:0000259" key="3">
    <source>
        <dbReference type="Pfam" id="PF00857"/>
    </source>
</evidence>
<sequence length="174" mass="20049">MDILLVIDMQNDFVKETLNTKEALEIVDKLKEKIENFEGQVIYTLDTHDKNYLQSQEGRNLPIKHCIKNTWGHEIIDEFKACKNFNHGKFFEKNTFGSKDLVKYLVDLDKREDIGKIYFTGVCTDICVVSNALLIKAFLPEIELLIYKDLCAGLNKEKHKAALDVLDSCQVYAI</sequence>
<dbReference type="STRING" id="1122949.GCA_000378725_00145"/>
<gene>
    <name evidence="4" type="ORF">NCTC13149_00074</name>
</gene>
<evidence type="ECO:0000256" key="2">
    <source>
        <dbReference type="ARBA" id="ARBA00022801"/>
    </source>
</evidence>
<evidence type="ECO:0000256" key="1">
    <source>
        <dbReference type="ARBA" id="ARBA00006336"/>
    </source>
</evidence>
<feature type="domain" description="Isochorismatase-like" evidence="3">
    <location>
        <begin position="3"/>
        <end position="169"/>
    </location>
</feature>
<dbReference type="RefSeq" id="WP_009345671.1">
    <property type="nucleotide sequence ID" value="NZ_CAMUOS010000005.1"/>
</dbReference>
<name>A0A379C236_9FIRM</name>
<dbReference type="Gene3D" id="3.40.50.850">
    <property type="entry name" value="Isochorismatase-like"/>
    <property type="match status" value="1"/>
</dbReference>
<comment type="similarity">
    <text evidence="1">Belongs to the isochorismatase family.</text>
</comment>
<dbReference type="InterPro" id="IPR050272">
    <property type="entry name" value="Isochorismatase-like_hydrls"/>
</dbReference>
<dbReference type="AlphaFoldDB" id="A0A379C236"/>
<dbReference type="Proteomes" id="UP000255517">
    <property type="component" value="Unassembled WGS sequence"/>
</dbReference>
<reference evidence="4 5" key="1">
    <citation type="submission" date="2018-06" db="EMBL/GenBank/DDBJ databases">
        <authorList>
            <consortium name="Pathogen Informatics"/>
            <person name="Doyle S."/>
        </authorList>
    </citation>
    <scope>NUCLEOTIDE SEQUENCE [LARGE SCALE GENOMIC DNA]</scope>
    <source>
        <strain evidence="4 5">NCTC13149</strain>
    </source>
</reference>
<keyword evidence="2" id="KW-0378">Hydrolase</keyword>
<dbReference type="PANTHER" id="PTHR43540">
    <property type="entry name" value="PEROXYUREIDOACRYLATE/UREIDOACRYLATE AMIDOHYDROLASE-RELATED"/>
    <property type="match status" value="1"/>
</dbReference>
<accession>A0A379C236</accession>
<evidence type="ECO:0000313" key="4">
    <source>
        <dbReference type="EMBL" id="SUB56304.1"/>
    </source>
</evidence>
<dbReference type="SUPFAM" id="SSF52499">
    <property type="entry name" value="Isochorismatase-like hydrolases"/>
    <property type="match status" value="1"/>
</dbReference>
<dbReference type="InterPro" id="IPR036380">
    <property type="entry name" value="Isochorismatase-like_sf"/>
</dbReference>
<dbReference type="GO" id="GO:0016787">
    <property type="term" value="F:hydrolase activity"/>
    <property type="evidence" value="ECO:0007669"/>
    <property type="project" value="UniProtKB-KW"/>
</dbReference>
<evidence type="ECO:0000313" key="5">
    <source>
        <dbReference type="Proteomes" id="UP000255517"/>
    </source>
</evidence>
<protein>
    <submittedName>
        <fullName evidence="4">Isochorismatase family</fullName>
    </submittedName>
</protein>
<proteinExistence type="inferred from homology"/>
<dbReference type="PANTHER" id="PTHR43540:SF6">
    <property type="entry name" value="ISOCHORISMATASE-LIKE DOMAIN-CONTAINING PROTEIN"/>
    <property type="match status" value="1"/>
</dbReference>
<organism evidence="4 5">
    <name type="scientific">Peptoniphilus lacrimalis</name>
    <dbReference type="NCBI Taxonomy" id="33031"/>
    <lineage>
        <taxon>Bacteria</taxon>
        <taxon>Bacillati</taxon>
        <taxon>Bacillota</taxon>
        <taxon>Tissierellia</taxon>
        <taxon>Tissierellales</taxon>
        <taxon>Peptoniphilaceae</taxon>
        <taxon>Peptoniphilus</taxon>
    </lineage>
</organism>